<comment type="caution">
    <text evidence="1">The sequence shown here is derived from an EMBL/GenBank/DDBJ whole genome shotgun (WGS) entry which is preliminary data.</text>
</comment>
<organism evidence="1 2">
    <name type="scientific">Aristaeella lactis</name>
    <dbReference type="NCBI Taxonomy" id="3046383"/>
    <lineage>
        <taxon>Bacteria</taxon>
        <taxon>Bacillati</taxon>
        <taxon>Bacillota</taxon>
        <taxon>Clostridia</taxon>
        <taxon>Eubacteriales</taxon>
        <taxon>Aristaeellaceae</taxon>
        <taxon>Aristaeella</taxon>
    </lineage>
</organism>
<gene>
    <name evidence="1" type="ORF">SAMN06297397_3135</name>
</gene>
<reference evidence="1" key="1">
    <citation type="submission" date="2017-04" db="EMBL/GenBank/DDBJ databases">
        <authorList>
            <person name="Varghese N."/>
            <person name="Submissions S."/>
        </authorList>
    </citation>
    <scope>NUCLEOTIDE SEQUENCE</scope>
    <source>
        <strain evidence="1">WTE2008</strain>
    </source>
</reference>
<dbReference type="Proteomes" id="UP000192328">
    <property type="component" value="Unassembled WGS sequence"/>
</dbReference>
<proteinExistence type="predicted"/>
<accession>A0AC61PQM1</accession>
<protein>
    <submittedName>
        <fullName evidence="1">RNA polymerase sigma-70 factor, ECF subfamily</fullName>
    </submittedName>
</protein>
<sequence length="173" mass="20034">MTGIQGPDSVKQERLTVLIRRYEKDILRICYLYLHDTEQARDTVQETFLKAYTHLDSLRDEKKEKSWLLRIAVNLCRDHLRSPWVTRLNRFVQPEDLPIAAEQPDETHAALTAAVMNLPRKYMEAIMLRYVQGYDLQETSEILGITPSAVSRRCSRACVILKNELEGSDKDNA</sequence>
<evidence type="ECO:0000313" key="2">
    <source>
        <dbReference type="Proteomes" id="UP000192328"/>
    </source>
</evidence>
<dbReference type="EMBL" id="FWXZ01000009">
    <property type="protein sequence ID" value="SMC91662.1"/>
    <property type="molecule type" value="Genomic_DNA"/>
</dbReference>
<keyword evidence="2" id="KW-1185">Reference proteome</keyword>
<evidence type="ECO:0000313" key="1">
    <source>
        <dbReference type="EMBL" id="SMC91662.1"/>
    </source>
</evidence>
<name>A0AC61PQM1_9FIRM</name>